<accession>A0ABZ0IH20</accession>
<gene>
    <name evidence="1" type="ORF">R0137_07265</name>
</gene>
<dbReference type="Proteomes" id="UP001626549">
    <property type="component" value="Chromosome"/>
</dbReference>
<dbReference type="InterPro" id="IPR046348">
    <property type="entry name" value="SIS_dom_sf"/>
</dbReference>
<proteinExistence type="predicted"/>
<dbReference type="SUPFAM" id="SSF53697">
    <property type="entry name" value="SIS domain"/>
    <property type="match status" value="1"/>
</dbReference>
<dbReference type="GO" id="GO:0016853">
    <property type="term" value="F:isomerase activity"/>
    <property type="evidence" value="ECO:0007669"/>
    <property type="project" value="UniProtKB-KW"/>
</dbReference>
<dbReference type="EMBL" id="CP136865">
    <property type="protein sequence ID" value="WOJ98360.1"/>
    <property type="molecule type" value="Genomic_DNA"/>
</dbReference>
<dbReference type="RefSeq" id="WP_407329704.1">
    <property type="nucleotide sequence ID" value="NZ_CP136865.1"/>
</dbReference>
<organism evidence="1 2">
    <name type="scientific">Congregibacter brevis</name>
    <dbReference type="NCBI Taxonomy" id="3081201"/>
    <lineage>
        <taxon>Bacteria</taxon>
        <taxon>Pseudomonadati</taxon>
        <taxon>Pseudomonadota</taxon>
        <taxon>Gammaproteobacteria</taxon>
        <taxon>Cellvibrionales</taxon>
        <taxon>Halieaceae</taxon>
        <taxon>Congregibacter</taxon>
    </lineage>
</organism>
<evidence type="ECO:0000313" key="2">
    <source>
        <dbReference type="Proteomes" id="UP001626549"/>
    </source>
</evidence>
<evidence type="ECO:0000313" key="1">
    <source>
        <dbReference type="EMBL" id="WOJ98360.1"/>
    </source>
</evidence>
<dbReference type="Gene3D" id="3.40.50.10490">
    <property type="entry name" value="Glucose-6-phosphate isomerase like protein, domain 1"/>
    <property type="match status" value="1"/>
</dbReference>
<sequence>MNEEDYERTASSFHRRIETIANAVDTMAPGLATATSLLTQAMLDDRKILVCACGRDATLASHVAVVLRTPMDAAPALPAIALHSDSDSGDAGHWRDLRTLSRDGDILLSIDTRSDIAVAQKYIQFAETRNLVVISLSEKVELSGGACIELHAEDQDLRSELAFMASHCLREHIKQMLLGE</sequence>
<protein>
    <submittedName>
        <fullName evidence="1">Phosphoheptose isomerase</fullName>
    </submittedName>
</protein>
<keyword evidence="2" id="KW-1185">Reference proteome</keyword>
<reference evidence="1 2" key="1">
    <citation type="submission" date="2023-10" db="EMBL/GenBank/DDBJ databases">
        <title>Two novel species belonging to the OM43/NOR5 clade.</title>
        <authorList>
            <person name="Park M."/>
        </authorList>
    </citation>
    <scope>NUCLEOTIDE SEQUENCE [LARGE SCALE GENOMIC DNA]</scope>
    <source>
        <strain evidence="1 2">IMCC45268</strain>
    </source>
</reference>
<keyword evidence="1" id="KW-0413">Isomerase</keyword>
<name>A0ABZ0IH20_9GAMM</name>